<evidence type="ECO:0000256" key="1">
    <source>
        <dbReference type="ARBA" id="ARBA00022490"/>
    </source>
</evidence>
<dbReference type="Proteomes" id="UP000078070">
    <property type="component" value="Chromosome"/>
</dbReference>
<reference evidence="6" key="1">
    <citation type="submission" date="2016-05" db="EMBL/GenBank/DDBJ databases">
        <authorList>
            <person name="Baek K."/>
            <person name="Yang S.-J."/>
        </authorList>
    </citation>
    <scope>NUCLEOTIDE SEQUENCE [LARGE SCALE GENOMIC DNA]</scope>
    <source>
        <strain evidence="6">ST58-10</strain>
    </source>
</reference>
<dbReference type="PRINTS" id="PR00625">
    <property type="entry name" value="JDOMAIN"/>
</dbReference>
<keyword evidence="6" id="KW-1185">Reference proteome</keyword>
<dbReference type="SMART" id="SM00271">
    <property type="entry name" value="DnaJ"/>
    <property type="match status" value="1"/>
</dbReference>
<sequence length="318" mass="35299">MEFKDYYKVLGVAADADKPTIKNAYRKLARKYHPDVSSESNAEAQFKDVAEAYEVLKDAQKRAEYDELRRYGRHGKTFEPPPDWQPSSGFGDSSHATFSGDFSDFFESIFGGAQQRQQPHRGTERDFERRGRDIELDLPVFLEDTLSEESMPVAFEVTGPGANGQQTRRKKHLNVKIPAGVGEGERIRLKGQGAPGTGGGPAGDLYLRIRLVPHPLFDVEGHNLVITVPLAPWEAALGAKIEVPTLTGRIHLSIPANSQTGQRLRAKGKGLVGRSHKGDLFAVLKVVMPPASNDKIRQQWQQLAESASFDPRAEWSKR</sequence>
<organism evidence="5 6">
    <name type="scientific">Marinobacterium aestuarii</name>
    <dbReference type="NCBI Taxonomy" id="1821621"/>
    <lineage>
        <taxon>Bacteria</taxon>
        <taxon>Pseudomonadati</taxon>
        <taxon>Pseudomonadota</taxon>
        <taxon>Gammaproteobacteria</taxon>
        <taxon>Oceanospirillales</taxon>
        <taxon>Oceanospirillaceae</taxon>
        <taxon>Marinobacterium</taxon>
    </lineage>
</organism>
<evidence type="ECO:0000313" key="5">
    <source>
        <dbReference type="EMBL" id="ANG62181.1"/>
    </source>
</evidence>
<evidence type="ECO:0000259" key="4">
    <source>
        <dbReference type="PROSITE" id="PS50076"/>
    </source>
</evidence>
<evidence type="ECO:0000256" key="2">
    <source>
        <dbReference type="ARBA" id="ARBA00023125"/>
    </source>
</evidence>
<evidence type="ECO:0000256" key="3">
    <source>
        <dbReference type="ARBA" id="ARBA00023186"/>
    </source>
</evidence>
<dbReference type="Gene3D" id="1.20.5.460">
    <property type="entry name" value="Single helix bin"/>
    <property type="match status" value="1"/>
</dbReference>
<dbReference type="InterPro" id="IPR008971">
    <property type="entry name" value="HSP40/DnaJ_pept-bd"/>
</dbReference>
<dbReference type="Gene3D" id="1.10.287.110">
    <property type="entry name" value="DnaJ domain"/>
    <property type="match status" value="1"/>
</dbReference>
<keyword evidence="2 5" id="KW-0238">DNA-binding</keyword>
<dbReference type="Pfam" id="PF01556">
    <property type="entry name" value="DnaJ_C"/>
    <property type="match status" value="1"/>
</dbReference>
<dbReference type="SUPFAM" id="SSF46565">
    <property type="entry name" value="Chaperone J-domain"/>
    <property type="match status" value="1"/>
</dbReference>
<accession>A0A1A9EX16</accession>
<evidence type="ECO:0000313" key="6">
    <source>
        <dbReference type="Proteomes" id="UP000078070"/>
    </source>
</evidence>
<dbReference type="PROSITE" id="PS50076">
    <property type="entry name" value="DNAJ_2"/>
    <property type="match status" value="1"/>
</dbReference>
<dbReference type="CDD" id="cd10747">
    <property type="entry name" value="DnaJ_C"/>
    <property type="match status" value="1"/>
</dbReference>
<dbReference type="InterPro" id="IPR036869">
    <property type="entry name" value="J_dom_sf"/>
</dbReference>
<dbReference type="PANTHER" id="PTHR43096:SF52">
    <property type="entry name" value="DNAJ HOMOLOG 1, MITOCHONDRIAL-RELATED"/>
    <property type="match status" value="1"/>
</dbReference>
<gene>
    <name evidence="5" type="ORF">A8C75_06525</name>
</gene>
<reference evidence="5 6" key="2">
    <citation type="journal article" date="2018" name="Int. J. Syst. Evol. Microbiol.">
        <title>Marinobacterium aestuarii sp. nov., a benzene-degrading marine bacterium isolated from estuary sediment.</title>
        <authorList>
            <person name="Bae S.S."/>
            <person name="Jung J."/>
            <person name="Chung D."/>
            <person name="Baek K."/>
        </authorList>
    </citation>
    <scope>NUCLEOTIDE SEQUENCE [LARGE SCALE GENOMIC DNA]</scope>
    <source>
        <strain evidence="5 6">ST58-10</strain>
    </source>
</reference>
<dbReference type="GO" id="GO:0003677">
    <property type="term" value="F:DNA binding"/>
    <property type="evidence" value="ECO:0007669"/>
    <property type="project" value="UniProtKB-KW"/>
</dbReference>
<protein>
    <submittedName>
        <fullName evidence="5">DNA-binding protein</fullName>
    </submittedName>
</protein>
<dbReference type="GO" id="GO:0005737">
    <property type="term" value="C:cytoplasm"/>
    <property type="evidence" value="ECO:0007669"/>
    <property type="project" value="TreeGrafter"/>
</dbReference>
<dbReference type="InterPro" id="IPR018253">
    <property type="entry name" value="DnaJ_domain_CS"/>
</dbReference>
<dbReference type="FunFam" id="2.60.260.20:FF:000008">
    <property type="entry name" value="Curved DNA-binding protein"/>
    <property type="match status" value="1"/>
</dbReference>
<dbReference type="CDD" id="cd06257">
    <property type="entry name" value="DnaJ"/>
    <property type="match status" value="1"/>
</dbReference>
<dbReference type="KEGG" id="mars:A8C75_06525"/>
<dbReference type="Gene3D" id="2.60.260.20">
    <property type="entry name" value="Urease metallochaperone UreE, N-terminal domain"/>
    <property type="match status" value="2"/>
</dbReference>
<dbReference type="InterPro" id="IPR002939">
    <property type="entry name" value="DnaJ_C"/>
</dbReference>
<dbReference type="Pfam" id="PF00226">
    <property type="entry name" value="DnaJ"/>
    <property type="match status" value="1"/>
</dbReference>
<dbReference type="EMBL" id="CP015839">
    <property type="protein sequence ID" value="ANG62181.1"/>
    <property type="molecule type" value="Genomic_DNA"/>
</dbReference>
<name>A0A1A9EX16_9GAMM</name>
<dbReference type="GO" id="GO:0042026">
    <property type="term" value="P:protein refolding"/>
    <property type="evidence" value="ECO:0007669"/>
    <property type="project" value="TreeGrafter"/>
</dbReference>
<dbReference type="InterPro" id="IPR001623">
    <property type="entry name" value="DnaJ_domain"/>
</dbReference>
<keyword evidence="3" id="KW-0143">Chaperone</keyword>
<feature type="domain" description="J" evidence="4">
    <location>
        <begin position="5"/>
        <end position="69"/>
    </location>
</feature>
<keyword evidence="1" id="KW-0963">Cytoplasm</keyword>
<dbReference type="PANTHER" id="PTHR43096">
    <property type="entry name" value="DNAJ HOMOLOG 1, MITOCHONDRIAL-RELATED"/>
    <property type="match status" value="1"/>
</dbReference>
<dbReference type="SUPFAM" id="SSF49493">
    <property type="entry name" value="HSP40/DnaJ peptide-binding domain"/>
    <property type="match status" value="2"/>
</dbReference>
<dbReference type="FunFam" id="2.60.260.20:FF:000013">
    <property type="entry name" value="DnaJ subfamily B member 11"/>
    <property type="match status" value="1"/>
</dbReference>
<dbReference type="OrthoDB" id="9779889at2"/>
<dbReference type="AlphaFoldDB" id="A0A1A9EX16"/>
<dbReference type="GO" id="GO:0051082">
    <property type="term" value="F:unfolded protein binding"/>
    <property type="evidence" value="ECO:0007669"/>
    <property type="project" value="InterPro"/>
</dbReference>
<dbReference type="PROSITE" id="PS00636">
    <property type="entry name" value="DNAJ_1"/>
    <property type="match status" value="1"/>
</dbReference>
<dbReference type="STRING" id="1821621.A8C75_06525"/>
<proteinExistence type="predicted"/>
<dbReference type="RefSeq" id="WP_067379707.1">
    <property type="nucleotide sequence ID" value="NZ_CP015839.1"/>
</dbReference>